<proteinExistence type="predicted"/>
<feature type="compositionally biased region" description="Polar residues" evidence="1">
    <location>
        <begin position="609"/>
        <end position="624"/>
    </location>
</feature>
<keyword evidence="4" id="KW-1185">Reference proteome</keyword>
<keyword evidence="2" id="KW-0472">Membrane</keyword>
<dbReference type="AlphaFoldDB" id="A0AAV2YW09"/>
<dbReference type="Proteomes" id="UP001146120">
    <property type="component" value="Unassembled WGS sequence"/>
</dbReference>
<dbReference type="EMBL" id="DAKRPA010000135">
    <property type="protein sequence ID" value="DAZ97429.1"/>
    <property type="molecule type" value="Genomic_DNA"/>
</dbReference>
<evidence type="ECO:0000256" key="1">
    <source>
        <dbReference type="SAM" id="MobiDB-lite"/>
    </source>
</evidence>
<feature type="region of interest" description="Disordered" evidence="1">
    <location>
        <begin position="735"/>
        <end position="762"/>
    </location>
</feature>
<accession>A0AAV2YW09</accession>
<evidence type="ECO:0000256" key="2">
    <source>
        <dbReference type="SAM" id="Phobius"/>
    </source>
</evidence>
<reference evidence="3" key="1">
    <citation type="submission" date="2022-11" db="EMBL/GenBank/DDBJ databases">
        <authorList>
            <person name="Morgan W.R."/>
            <person name="Tartar A."/>
        </authorList>
    </citation>
    <scope>NUCLEOTIDE SEQUENCE</scope>
    <source>
        <strain evidence="3">ARSEF 373</strain>
    </source>
</reference>
<gene>
    <name evidence="3" type="ORF">N0F65_009880</name>
</gene>
<name>A0AAV2YW09_9STRA</name>
<feature type="transmembrane region" description="Helical" evidence="2">
    <location>
        <begin position="529"/>
        <end position="556"/>
    </location>
</feature>
<feature type="transmembrane region" description="Helical" evidence="2">
    <location>
        <begin position="428"/>
        <end position="448"/>
    </location>
</feature>
<evidence type="ECO:0000313" key="4">
    <source>
        <dbReference type="Proteomes" id="UP001146120"/>
    </source>
</evidence>
<feature type="transmembrane region" description="Helical" evidence="2">
    <location>
        <begin position="460"/>
        <end position="477"/>
    </location>
</feature>
<feature type="transmembrane region" description="Helical" evidence="2">
    <location>
        <begin position="319"/>
        <end position="338"/>
    </location>
</feature>
<keyword evidence="2" id="KW-0812">Transmembrane</keyword>
<feature type="compositionally biased region" description="Basic residues" evidence="1">
    <location>
        <begin position="751"/>
        <end position="762"/>
    </location>
</feature>
<dbReference type="SUPFAM" id="SSF52374">
    <property type="entry name" value="Nucleotidylyl transferase"/>
    <property type="match status" value="1"/>
</dbReference>
<evidence type="ECO:0000313" key="3">
    <source>
        <dbReference type="EMBL" id="DAZ97429.1"/>
    </source>
</evidence>
<feature type="region of interest" description="Disordered" evidence="1">
    <location>
        <begin position="583"/>
        <end position="639"/>
    </location>
</feature>
<sequence length="762" mass="85643">MAFGAKLRSMRLPPRLQLVVDVVMLVFLFGLDVRDLWFKTRWLGPHESYSFTAMGSQSLRPEALAPTTNFSFPGQRVERMSGWSSFLEKCDDVHPIAPSPFFLHVLGKNCELGRPEKSHKVAELIAVASVRVDSIVWAACKLLYHHRKPVICHSPIAKTFAKRYHISEEPSLLTFHSRTKYVMAEQVVSNQTHADYAAEPGSDAEAELLDLLMVVSKSAPLHNVVCVEGFVNQGSGYYTSHVFGCGSPNYYASAFVGLHATSFAQFHQNKAWLTSDKLHFMGMEYLIRENSRSVFTVRQGDDGDLDLDHRTLINFSSSGALYCIVVVFDAILILLNFLTAVELFRLMLWPQWVEISTGHAYRVGHSPSFGAMDDYQAALTSSLYRSKPVILLIVVTQLLSWMIVLPNCVIWTWTESSQGKLQAYLSTLRFWVLIVLLFNAGWDVCVLVHERKALAFSKATHISILIVGIFTLAVTYIQRTSVFAIGDAKYSLEFQRVVDVASFDGHTGYGNTYPESQESLQNTPYDVLYVIYSPLFSIVGWSVLAISLYAIVFYMFNCVAHPELTKPNNPLVLLLRRNSHNQHVKPVLNGPPSPVRTGDGLHGGPPSPQRNGSAPPSPTRTDPMTASPPPSPTRHAFATAPVDDLRLPLEELVGIPIRARSLIRNNISMEKKIGQHHFLRPPYYIEHGMILDEDGKMKTRRGFFLVVRSFLDVREHVMPQQALTDVQEVLHFQQRHHPNHHAHPPSPRRAAGPRKKPLVPLR</sequence>
<keyword evidence="2" id="KW-1133">Transmembrane helix</keyword>
<protein>
    <submittedName>
        <fullName evidence="3">Uncharacterized protein</fullName>
    </submittedName>
</protein>
<organism evidence="3 4">
    <name type="scientific">Lagenidium giganteum</name>
    <dbReference type="NCBI Taxonomy" id="4803"/>
    <lineage>
        <taxon>Eukaryota</taxon>
        <taxon>Sar</taxon>
        <taxon>Stramenopiles</taxon>
        <taxon>Oomycota</taxon>
        <taxon>Peronosporomycetes</taxon>
        <taxon>Pythiales</taxon>
        <taxon>Pythiaceae</taxon>
    </lineage>
</organism>
<reference evidence="3" key="2">
    <citation type="journal article" date="2023" name="Microbiol Resour">
        <title>Decontamination and Annotation of the Draft Genome Sequence of the Oomycete Lagenidium giganteum ARSEF 373.</title>
        <authorList>
            <person name="Morgan W.R."/>
            <person name="Tartar A."/>
        </authorList>
    </citation>
    <scope>NUCLEOTIDE SEQUENCE</scope>
    <source>
        <strain evidence="3">ARSEF 373</strain>
    </source>
</reference>
<comment type="caution">
    <text evidence="3">The sequence shown here is derived from an EMBL/GenBank/DDBJ whole genome shotgun (WGS) entry which is preliminary data.</text>
</comment>
<feature type="transmembrane region" description="Helical" evidence="2">
    <location>
        <begin position="389"/>
        <end position="413"/>
    </location>
</feature>